<dbReference type="EMBL" id="AVOT02001720">
    <property type="protein sequence ID" value="MBW0467927.1"/>
    <property type="molecule type" value="Genomic_DNA"/>
</dbReference>
<evidence type="ECO:0000313" key="1">
    <source>
        <dbReference type="EMBL" id="MBW0467927.1"/>
    </source>
</evidence>
<organism evidence="1 2">
    <name type="scientific">Austropuccinia psidii MF-1</name>
    <dbReference type="NCBI Taxonomy" id="1389203"/>
    <lineage>
        <taxon>Eukaryota</taxon>
        <taxon>Fungi</taxon>
        <taxon>Dikarya</taxon>
        <taxon>Basidiomycota</taxon>
        <taxon>Pucciniomycotina</taxon>
        <taxon>Pucciniomycetes</taxon>
        <taxon>Pucciniales</taxon>
        <taxon>Sphaerophragmiaceae</taxon>
        <taxon>Austropuccinia</taxon>
    </lineage>
</organism>
<evidence type="ECO:0000313" key="2">
    <source>
        <dbReference type="Proteomes" id="UP000765509"/>
    </source>
</evidence>
<proteinExistence type="predicted"/>
<keyword evidence="2" id="KW-1185">Reference proteome</keyword>
<accession>A0A9Q3BN63</accession>
<reference evidence="1" key="1">
    <citation type="submission" date="2021-03" db="EMBL/GenBank/DDBJ databases">
        <title>Draft genome sequence of rust myrtle Austropuccinia psidii MF-1, a brazilian biotype.</title>
        <authorList>
            <person name="Quecine M.C."/>
            <person name="Pachon D.M.R."/>
            <person name="Bonatelli M.L."/>
            <person name="Correr F.H."/>
            <person name="Franceschini L.M."/>
            <person name="Leite T.F."/>
            <person name="Margarido G.R.A."/>
            <person name="Almeida C.A."/>
            <person name="Ferrarezi J.A."/>
            <person name="Labate C.A."/>
        </authorList>
    </citation>
    <scope>NUCLEOTIDE SEQUENCE</scope>
    <source>
        <strain evidence="1">MF-1</strain>
    </source>
</reference>
<protein>
    <submittedName>
        <fullName evidence="1">Uncharacterized protein</fullName>
    </submittedName>
</protein>
<comment type="caution">
    <text evidence="1">The sequence shown here is derived from an EMBL/GenBank/DDBJ whole genome shotgun (WGS) entry which is preliminary data.</text>
</comment>
<gene>
    <name evidence="1" type="ORF">O181_007642</name>
</gene>
<dbReference type="OrthoDB" id="538223at2759"/>
<dbReference type="AlphaFoldDB" id="A0A9Q3BN63"/>
<dbReference type="Proteomes" id="UP000765509">
    <property type="component" value="Unassembled WGS sequence"/>
</dbReference>
<name>A0A9Q3BN63_9BASI</name>
<sequence>MLLLHPYPSLCLLPPATYHPYCHVVPSQNASNATLNSTYHPYSPAVPSRCYSNSALTTPYASAPPPLIILTLWRCPQDNPPTPAPHLHAHPSLRLCTPLSSLLLTLLMLLY</sequence>